<dbReference type="InterPro" id="IPR010982">
    <property type="entry name" value="Lambda_DNA-bd_dom_sf"/>
</dbReference>
<dbReference type="Gene3D" id="2.10.109.10">
    <property type="entry name" value="Umud Fragment, subunit A"/>
    <property type="match status" value="1"/>
</dbReference>
<dbReference type="SUPFAM" id="SSF51306">
    <property type="entry name" value="LexA/Signal peptidase"/>
    <property type="match status" value="1"/>
</dbReference>
<keyword evidence="2" id="KW-0238">DNA-binding</keyword>
<dbReference type="GO" id="GO:0003677">
    <property type="term" value="F:DNA binding"/>
    <property type="evidence" value="ECO:0007669"/>
    <property type="project" value="UniProtKB-KW"/>
</dbReference>
<accession>A0A8S5P915</accession>
<dbReference type="Gene3D" id="1.10.260.40">
    <property type="entry name" value="lambda repressor-like DNA-binding domains"/>
    <property type="match status" value="1"/>
</dbReference>
<keyword evidence="1" id="KW-0805">Transcription regulation</keyword>
<dbReference type="PANTHER" id="PTHR40661:SF3">
    <property type="entry name" value="FELS-1 PROPHAGE TRANSCRIPTIONAL REGULATOR"/>
    <property type="match status" value="1"/>
</dbReference>
<dbReference type="SUPFAM" id="SSF47413">
    <property type="entry name" value="lambda repressor-like DNA-binding domains"/>
    <property type="match status" value="1"/>
</dbReference>
<dbReference type="InterPro" id="IPR015927">
    <property type="entry name" value="Peptidase_S24_S26A/B/C"/>
</dbReference>
<protein>
    <submittedName>
        <fullName evidence="5">Repressor protein CI</fullName>
    </submittedName>
</protein>
<evidence type="ECO:0000256" key="2">
    <source>
        <dbReference type="ARBA" id="ARBA00023125"/>
    </source>
</evidence>
<evidence type="ECO:0000256" key="3">
    <source>
        <dbReference type="ARBA" id="ARBA00023163"/>
    </source>
</evidence>
<feature type="domain" description="Peptidase S24/S26A/S26B/S26C" evidence="4">
    <location>
        <begin position="106"/>
        <end position="224"/>
    </location>
</feature>
<dbReference type="PANTHER" id="PTHR40661">
    <property type="match status" value="1"/>
</dbReference>
<evidence type="ECO:0000313" key="5">
    <source>
        <dbReference type="EMBL" id="DAE02889.1"/>
    </source>
</evidence>
<name>A0A8S5P915_9CAUD</name>
<dbReference type="InterPro" id="IPR036286">
    <property type="entry name" value="LexA/Signal_pep-like_sf"/>
</dbReference>
<dbReference type="CDD" id="cd00093">
    <property type="entry name" value="HTH_XRE"/>
    <property type="match status" value="1"/>
</dbReference>
<dbReference type="EMBL" id="BK015355">
    <property type="protein sequence ID" value="DAE02889.1"/>
    <property type="molecule type" value="Genomic_DNA"/>
</dbReference>
<evidence type="ECO:0000256" key="1">
    <source>
        <dbReference type="ARBA" id="ARBA00023015"/>
    </source>
</evidence>
<organism evidence="5">
    <name type="scientific">Siphoviridae sp. ct8Hx23</name>
    <dbReference type="NCBI Taxonomy" id="2825360"/>
    <lineage>
        <taxon>Viruses</taxon>
        <taxon>Duplodnaviria</taxon>
        <taxon>Heunggongvirae</taxon>
        <taxon>Uroviricota</taxon>
        <taxon>Caudoviricetes</taxon>
    </lineage>
</organism>
<evidence type="ECO:0000259" key="4">
    <source>
        <dbReference type="Pfam" id="PF00717"/>
    </source>
</evidence>
<sequence>MDKWEKMANDAWDVIISDVRKLWDGGRGMTQEAIAQKLGLSKRGVVNMWLQGNRKATNAPLAALFRYLENLGHNPLDFFPADATIRRLGAHSPSEKVQGSNLSSVPLMGETGAGAPCELFKGASDTMIQILPQYYRQDMAALLVRGDSMEPTIKNGAIVGIAPLQGDATEGGVYLVSIPYFGRVVKRLRLSRDGQLLLISDNPDYEPITVNPAEQEKTVLGQVVWVLQSV</sequence>
<dbReference type="InterPro" id="IPR001387">
    <property type="entry name" value="Cro/C1-type_HTH"/>
</dbReference>
<dbReference type="InterPro" id="IPR039418">
    <property type="entry name" value="LexA-like"/>
</dbReference>
<keyword evidence="3" id="KW-0804">Transcription</keyword>
<dbReference type="CDD" id="cd06529">
    <property type="entry name" value="S24_LexA-like"/>
    <property type="match status" value="1"/>
</dbReference>
<dbReference type="Pfam" id="PF00717">
    <property type="entry name" value="Peptidase_S24"/>
    <property type="match status" value="1"/>
</dbReference>
<reference evidence="5" key="1">
    <citation type="journal article" date="2021" name="Proc. Natl. Acad. Sci. U.S.A.">
        <title>A Catalog of Tens of Thousands of Viruses from Human Metagenomes Reveals Hidden Associations with Chronic Diseases.</title>
        <authorList>
            <person name="Tisza M.J."/>
            <person name="Buck C.B."/>
        </authorList>
    </citation>
    <scope>NUCLEOTIDE SEQUENCE</scope>
    <source>
        <strain evidence="5">Ct8Hx23</strain>
    </source>
</reference>
<proteinExistence type="predicted"/>